<accession>A0A652YSH0</accession>
<name>A0A652YSH0_NOCGL</name>
<feature type="region of interest" description="Disordered" evidence="1">
    <location>
        <begin position="62"/>
        <end position="86"/>
    </location>
</feature>
<dbReference type="AlphaFoldDB" id="A0A652YSH0"/>
<evidence type="ECO:0000256" key="1">
    <source>
        <dbReference type="SAM" id="MobiDB-lite"/>
    </source>
</evidence>
<dbReference type="EMBL" id="VNIQ01000002">
    <property type="protein sequence ID" value="TYQ06058.1"/>
    <property type="molecule type" value="Genomic_DNA"/>
</dbReference>
<organism evidence="2">
    <name type="scientific">Nocardia globerula</name>
    <dbReference type="NCBI Taxonomy" id="1818"/>
    <lineage>
        <taxon>Bacteria</taxon>
        <taxon>Bacillati</taxon>
        <taxon>Actinomycetota</taxon>
        <taxon>Actinomycetes</taxon>
        <taxon>Mycobacteriales</taxon>
        <taxon>Nocardiaceae</taxon>
        <taxon>Nocardia</taxon>
    </lineage>
</organism>
<sequence>MQSTANTVLASDCSGVVVLCPSAEPGPYLLGGSLLEEIASMTESSLMPIFVDAAAVAAFGSNPYRPRRGRRLLSPDANRDNDPPRG</sequence>
<comment type="caution">
    <text evidence="2">The sequence shown here is derived from an EMBL/GenBank/DDBJ whole genome shotgun (WGS) entry which is preliminary data.</text>
</comment>
<gene>
    <name evidence="2" type="ORF">FNL38_102188</name>
</gene>
<proteinExistence type="predicted"/>
<evidence type="ECO:0000313" key="2">
    <source>
        <dbReference type="EMBL" id="TYQ06058.1"/>
    </source>
</evidence>
<feature type="compositionally biased region" description="Basic and acidic residues" evidence="1">
    <location>
        <begin position="77"/>
        <end position="86"/>
    </location>
</feature>
<reference evidence="2" key="1">
    <citation type="submission" date="2019-07" db="EMBL/GenBank/DDBJ databases">
        <title>Genomic Encyclopedia of Type Strains, Phase IV (KMG-IV): sequencing the most valuable type-strain genomes for metagenomic binning, comparative biology and taxonomic classification.</title>
        <authorList>
            <person name="Goeker M."/>
        </authorList>
    </citation>
    <scope>NUCLEOTIDE SEQUENCE</scope>
    <source>
        <strain evidence="2">DSM 44596</strain>
    </source>
</reference>
<protein>
    <submittedName>
        <fullName evidence="2">Uncharacterized protein</fullName>
    </submittedName>
</protein>